<evidence type="ECO:0000259" key="8">
    <source>
        <dbReference type="Pfam" id="PF10411"/>
    </source>
</evidence>
<dbReference type="NCBIfam" id="NF008129">
    <property type="entry name" value="PRK10877.1"/>
    <property type="match status" value="1"/>
</dbReference>
<dbReference type="InterPro" id="IPR009094">
    <property type="entry name" value="DiS-bond_isomerase_DsbC/G_N_sf"/>
</dbReference>
<dbReference type="EMBL" id="AHTH01000010">
    <property type="protein sequence ID" value="EHR41792.1"/>
    <property type="molecule type" value="Genomic_DNA"/>
</dbReference>
<dbReference type="GO" id="GO:0016853">
    <property type="term" value="F:isomerase activity"/>
    <property type="evidence" value="ECO:0007669"/>
    <property type="project" value="UniProtKB-KW"/>
</dbReference>
<dbReference type="GO" id="GO:0042597">
    <property type="term" value="C:periplasmic space"/>
    <property type="evidence" value="ECO:0007669"/>
    <property type="project" value="UniProtKB-SubCell"/>
</dbReference>
<keyword evidence="5" id="KW-1015">Disulfide bond</keyword>
<evidence type="ECO:0000256" key="3">
    <source>
        <dbReference type="ARBA" id="ARBA00022729"/>
    </source>
</evidence>
<dbReference type="Pfam" id="PF13098">
    <property type="entry name" value="Thioredoxin_2"/>
    <property type="match status" value="1"/>
</dbReference>
<feature type="signal peptide" evidence="7">
    <location>
        <begin position="1"/>
        <end position="24"/>
    </location>
</feature>
<feature type="domain" description="Disulphide bond isomerase DsbC/G N-terminal" evidence="8">
    <location>
        <begin position="21"/>
        <end position="79"/>
    </location>
</feature>
<keyword evidence="3 7" id="KW-0732">Signal</keyword>
<dbReference type="InterPro" id="IPR033954">
    <property type="entry name" value="DiS-bond_Isoase_DsbC/G"/>
</dbReference>
<keyword evidence="4 7" id="KW-0574">Periplasm</keyword>
<reference evidence="10 11" key="1">
    <citation type="journal article" date="2012" name="J. Bacteriol.">
        <title>Genome Sequence of Extracellular-Protease-Producing Alishewanella jeotgali Isolated from Traditional Korean Fermented Seafood.</title>
        <authorList>
            <person name="Jung J."/>
            <person name="Chun J."/>
            <person name="Park W."/>
        </authorList>
    </citation>
    <scope>NUCLEOTIDE SEQUENCE [LARGE SCALE GENOMIC DNA]</scope>
    <source>
        <strain evidence="10 11">KCTC 22429</strain>
    </source>
</reference>
<keyword evidence="11" id="KW-1185">Reference proteome</keyword>
<keyword evidence="10" id="KW-0413">Isomerase</keyword>
<comment type="function">
    <text evidence="7">Required for disulfide bond formation in some periplasmic proteins. Acts by transferring its disulfide bond to other proteins and is reduced in the process.</text>
</comment>
<dbReference type="InterPro" id="IPR018950">
    <property type="entry name" value="DiS-bond_isomerase_DsbC/G_N"/>
</dbReference>
<dbReference type="STRING" id="1129374.AJE_05366"/>
<evidence type="ECO:0000256" key="5">
    <source>
        <dbReference type="ARBA" id="ARBA00023157"/>
    </source>
</evidence>
<protein>
    <recommendedName>
        <fullName evidence="7">Thiol:disulfide interchange protein</fullName>
    </recommendedName>
</protein>
<dbReference type="eggNOG" id="COG1651">
    <property type="taxonomic scope" value="Bacteria"/>
</dbReference>
<comment type="subcellular location">
    <subcellularLocation>
        <location evidence="1 7">Periplasm</location>
    </subcellularLocation>
</comment>
<dbReference type="Gene3D" id="3.40.30.10">
    <property type="entry name" value="Glutaredoxin"/>
    <property type="match status" value="1"/>
</dbReference>
<proteinExistence type="inferred from homology"/>
<dbReference type="PANTHER" id="PTHR35272">
    <property type="entry name" value="THIOL:DISULFIDE INTERCHANGE PROTEIN DSBC-RELATED"/>
    <property type="match status" value="1"/>
</dbReference>
<comment type="caution">
    <text evidence="10">The sequence shown here is derived from an EMBL/GenBank/DDBJ whole genome shotgun (WGS) entry which is preliminary data.</text>
</comment>
<evidence type="ECO:0000256" key="1">
    <source>
        <dbReference type="ARBA" id="ARBA00004418"/>
    </source>
</evidence>
<keyword evidence="6 7" id="KW-0676">Redox-active center</keyword>
<organism evidence="10 11">
    <name type="scientific">Alishewanella jeotgali KCTC 22429</name>
    <dbReference type="NCBI Taxonomy" id="1129374"/>
    <lineage>
        <taxon>Bacteria</taxon>
        <taxon>Pseudomonadati</taxon>
        <taxon>Pseudomonadota</taxon>
        <taxon>Gammaproteobacteria</taxon>
        <taxon>Alteromonadales</taxon>
        <taxon>Alteromonadaceae</taxon>
        <taxon>Alishewanella</taxon>
    </lineage>
</organism>
<feature type="domain" description="Thioredoxin-like fold" evidence="9">
    <location>
        <begin position="117"/>
        <end position="240"/>
    </location>
</feature>
<dbReference type="InterPro" id="IPR012336">
    <property type="entry name" value="Thioredoxin-like_fold"/>
</dbReference>
<dbReference type="PATRIC" id="fig|1129374.4.peg.1077"/>
<dbReference type="RefSeq" id="WP_008950007.1">
    <property type="nucleotide sequence ID" value="NZ_AHTH01000010.1"/>
</dbReference>
<evidence type="ECO:0000313" key="11">
    <source>
        <dbReference type="Proteomes" id="UP000012046"/>
    </source>
</evidence>
<dbReference type="Proteomes" id="UP000012046">
    <property type="component" value="Unassembled WGS sequence"/>
</dbReference>
<dbReference type="SUPFAM" id="SSF52833">
    <property type="entry name" value="Thioredoxin-like"/>
    <property type="match status" value="1"/>
</dbReference>
<evidence type="ECO:0000313" key="10">
    <source>
        <dbReference type="EMBL" id="EHR41792.1"/>
    </source>
</evidence>
<comment type="similarity">
    <text evidence="2 7">Belongs to the thioredoxin family. DsbC subfamily.</text>
</comment>
<evidence type="ECO:0000256" key="2">
    <source>
        <dbReference type="ARBA" id="ARBA00009813"/>
    </source>
</evidence>
<dbReference type="InterPro" id="IPR036249">
    <property type="entry name" value="Thioredoxin-like_sf"/>
</dbReference>
<dbReference type="Gene3D" id="3.10.450.70">
    <property type="entry name" value="Disulphide bond isomerase, DsbC/G, N-terminal"/>
    <property type="match status" value="1"/>
</dbReference>
<dbReference type="InterPro" id="IPR051470">
    <property type="entry name" value="Thiol:disulfide_interchange"/>
</dbReference>
<feature type="chain" id="PRO_5010002659" description="Thiol:disulfide interchange protein" evidence="7">
    <location>
        <begin position="25"/>
        <end position="244"/>
    </location>
</feature>
<evidence type="ECO:0000259" key="9">
    <source>
        <dbReference type="Pfam" id="PF13098"/>
    </source>
</evidence>
<evidence type="ECO:0000256" key="7">
    <source>
        <dbReference type="RuleBase" id="RU364038"/>
    </source>
</evidence>
<evidence type="ECO:0000256" key="6">
    <source>
        <dbReference type="ARBA" id="ARBA00023284"/>
    </source>
</evidence>
<dbReference type="PANTHER" id="PTHR35272:SF3">
    <property type="entry name" value="THIOL:DISULFIDE INTERCHANGE PROTEIN DSBC"/>
    <property type="match status" value="1"/>
</dbReference>
<name>H3ZCK0_9ALTE</name>
<dbReference type="SUPFAM" id="SSF54423">
    <property type="entry name" value="DsbC/DsbG N-terminal domain-like"/>
    <property type="match status" value="1"/>
</dbReference>
<dbReference type="AlphaFoldDB" id="H3ZCK0"/>
<dbReference type="CDD" id="cd03020">
    <property type="entry name" value="DsbA_DsbC_DsbG"/>
    <property type="match status" value="1"/>
</dbReference>
<evidence type="ECO:0000256" key="4">
    <source>
        <dbReference type="ARBA" id="ARBA00022764"/>
    </source>
</evidence>
<gene>
    <name evidence="10" type="ORF">AJE_05366</name>
</gene>
<sequence length="244" mass="26635">MKKSVKTLLSVLFAASLPFSAVSANDNISKTLAEVGLNVQEVKASPMPGVAQVLTDQGLFFMSEDGRYLIAGNVLDLQQWQTVRGQRVPTNLKDQLMAPLIQQKLLEQKDQVIEYKAPKEKYVVHVFTDPSCGYCRKLHQEMKDYHNAGITVRYLAYPRAGVGSETGLQMQHVWCAKNKNAAMDNAKADKTVAKAMCQNPVASQYALGQFFGINGTPAMILPDGNIIPGYMPAAALLQQLSSGG</sequence>
<accession>H3ZCK0</accession>
<dbReference type="Pfam" id="PF10411">
    <property type="entry name" value="DsbC_N"/>
    <property type="match status" value="1"/>
</dbReference>